<proteinExistence type="predicted"/>
<gene>
    <name evidence="3" type="ORF">HH212_19510</name>
</gene>
<dbReference type="PANTHER" id="PTHR11102">
    <property type="entry name" value="SEL-1-LIKE PROTEIN"/>
    <property type="match status" value="1"/>
</dbReference>
<feature type="chain" id="PRO_5031471414" evidence="2">
    <location>
        <begin position="32"/>
        <end position="289"/>
    </location>
</feature>
<dbReference type="InterPro" id="IPR011990">
    <property type="entry name" value="TPR-like_helical_dom_sf"/>
</dbReference>
<dbReference type="Gene3D" id="1.25.40.10">
    <property type="entry name" value="Tetratricopeptide repeat domain"/>
    <property type="match status" value="1"/>
</dbReference>
<dbReference type="RefSeq" id="WP_170204025.1">
    <property type="nucleotide sequence ID" value="NZ_CP051685.1"/>
</dbReference>
<evidence type="ECO:0000256" key="1">
    <source>
        <dbReference type="SAM" id="MobiDB-lite"/>
    </source>
</evidence>
<name>A0A7Z2VZB7_9BURK</name>
<evidence type="ECO:0000313" key="3">
    <source>
        <dbReference type="EMBL" id="QJE01938.1"/>
    </source>
</evidence>
<dbReference type="KEGG" id="mfy:HH212_19510"/>
<feature type="region of interest" description="Disordered" evidence="1">
    <location>
        <begin position="32"/>
        <end position="64"/>
    </location>
</feature>
<dbReference type="AlphaFoldDB" id="A0A7Z2VZB7"/>
<dbReference type="SMART" id="SM00671">
    <property type="entry name" value="SEL1"/>
    <property type="match status" value="3"/>
</dbReference>
<evidence type="ECO:0000313" key="4">
    <source>
        <dbReference type="Proteomes" id="UP000502415"/>
    </source>
</evidence>
<reference evidence="3 4" key="1">
    <citation type="submission" date="2020-04" db="EMBL/GenBank/DDBJ databases">
        <title>Genome sequencing of novel species.</title>
        <authorList>
            <person name="Heo J."/>
            <person name="Kim S.-J."/>
            <person name="Kim J.-S."/>
            <person name="Hong S.-B."/>
            <person name="Kwon S.-W."/>
        </authorList>
    </citation>
    <scope>NUCLEOTIDE SEQUENCE [LARGE SCALE GENOMIC DNA]</scope>
    <source>
        <strain evidence="3 4">GN2-R2</strain>
    </source>
</reference>
<dbReference type="PANTHER" id="PTHR11102:SF160">
    <property type="entry name" value="ERAD-ASSOCIATED E3 UBIQUITIN-PROTEIN LIGASE COMPONENT HRD3"/>
    <property type="match status" value="1"/>
</dbReference>
<dbReference type="EMBL" id="CP051685">
    <property type="protein sequence ID" value="QJE01938.1"/>
    <property type="molecule type" value="Genomic_DNA"/>
</dbReference>
<protein>
    <submittedName>
        <fullName evidence="3">Sel1 repeat family protein</fullName>
    </submittedName>
</protein>
<accession>A0A7Z2VZB7</accession>
<keyword evidence="4" id="KW-1185">Reference proteome</keyword>
<dbReference type="InterPro" id="IPR006597">
    <property type="entry name" value="Sel1-like"/>
</dbReference>
<evidence type="ECO:0000256" key="2">
    <source>
        <dbReference type="SAM" id="SignalP"/>
    </source>
</evidence>
<sequence>MKNALRRPRRTLAPAPLALTIALAASLPAGAADRTGEPSFSAPSSLIDNRPLSIRDTVAPPAPHDRLMSATLTGRTSGGCPFLGPYNPALDPAAGGAATVPVSMTGCRTGGAPAVVDKGSAGAYAALAHAFDAYDRGDHAGALSGFRAAWSQVGYPEAALMLAQMHLYGQGVPADGRQAVYWLDRLAGGYFDPRQQRMRFDPAHPQLMSAQVQAAFMLARMYERGIGVEADPARAAGWYAKAAEFGFVPALAILADGWNSGEFGRRDEAKAHDYRARAAKAGYVTASRG</sequence>
<dbReference type="Proteomes" id="UP000502415">
    <property type="component" value="Chromosome"/>
</dbReference>
<dbReference type="InterPro" id="IPR050767">
    <property type="entry name" value="Sel1_AlgK"/>
</dbReference>
<keyword evidence="2" id="KW-0732">Signal</keyword>
<organism evidence="3 4">
    <name type="scientific">Massilia forsythiae</name>
    <dbReference type="NCBI Taxonomy" id="2728020"/>
    <lineage>
        <taxon>Bacteria</taxon>
        <taxon>Pseudomonadati</taxon>
        <taxon>Pseudomonadota</taxon>
        <taxon>Betaproteobacteria</taxon>
        <taxon>Burkholderiales</taxon>
        <taxon>Oxalobacteraceae</taxon>
        <taxon>Telluria group</taxon>
        <taxon>Massilia</taxon>
    </lineage>
</organism>
<feature type="signal peptide" evidence="2">
    <location>
        <begin position="1"/>
        <end position="31"/>
    </location>
</feature>
<dbReference type="SUPFAM" id="SSF81901">
    <property type="entry name" value="HCP-like"/>
    <property type="match status" value="1"/>
</dbReference>
<dbReference type="Pfam" id="PF08238">
    <property type="entry name" value="Sel1"/>
    <property type="match status" value="3"/>
</dbReference>